<dbReference type="NCBIfam" id="TIGR01182">
    <property type="entry name" value="eda"/>
    <property type="match status" value="1"/>
</dbReference>
<proteinExistence type="inferred from homology"/>
<dbReference type="PANTHER" id="PTHR30246:SF1">
    <property type="entry name" value="2-DEHYDRO-3-DEOXY-6-PHOSPHOGALACTONATE ALDOLASE-RELATED"/>
    <property type="match status" value="1"/>
</dbReference>
<evidence type="ECO:0000256" key="4">
    <source>
        <dbReference type="ARBA" id="ARBA00023239"/>
    </source>
</evidence>
<comment type="subunit">
    <text evidence="3">Homotrimer.</text>
</comment>
<accession>W7YGY1</accession>
<evidence type="ECO:0000256" key="5">
    <source>
        <dbReference type="ARBA" id="ARBA00023277"/>
    </source>
</evidence>
<dbReference type="SUPFAM" id="SSF51569">
    <property type="entry name" value="Aldolase"/>
    <property type="match status" value="1"/>
</dbReference>
<evidence type="ECO:0000256" key="3">
    <source>
        <dbReference type="ARBA" id="ARBA00011233"/>
    </source>
</evidence>
<dbReference type="GO" id="GO:0016829">
    <property type="term" value="F:lyase activity"/>
    <property type="evidence" value="ECO:0007669"/>
    <property type="project" value="UniProtKB-KW"/>
</dbReference>
<dbReference type="STRING" id="1236976.JCM16418_841"/>
<comment type="pathway">
    <text evidence="1">Carbohydrate acid metabolism.</text>
</comment>
<gene>
    <name evidence="6" type="ORF">JCM16418_841</name>
</gene>
<keyword evidence="4" id="KW-0456">Lyase</keyword>
<keyword evidence="5" id="KW-0119">Carbohydrate metabolism</keyword>
<dbReference type="InterPro" id="IPR013785">
    <property type="entry name" value="Aldolase_TIM"/>
</dbReference>
<name>W7YGY1_9BACL</name>
<sequence length="223" mass="23863">MKKLQLLQKMTDQGVVAVLRGDSADQVFEMAEAAIAGGIKVIEITLTVPGALRAIEKLSERYSWQDEKNSEHFAIIGAGTVLEAQTARAAILAGAAFVVGPSLNPETVKICNLYRIPILPGVMTIADVQHALELGVDIVKLFPGNLYEPTIIKTLKGPMPQANFMPTGGVSLTNLADWIKGGAVAVGIGSDLTTEAVKTGNMDLVRQKAEQYMDAYRKAKQSL</sequence>
<dbReference type="PANTHER" id="PTHR30246">
    <property type="entry name" value="2-KETO-3-DEOXY-6-PHOSPHOGLUCONATE ALDOLASE"/>
    <property type="match status" value="1"/>
</dbReference>
<dbReference type="RefSeq" id="WP_036646397.1">
    <property type="nucleotide sequence ID" value="NZ_BAVZ01000002.1"/>
</dbReference>
<evidence type="ECO:0000313" key="7">
    <source>
        <dbReference type="Proteomes" id="UP000019364"/>
    </source>
</evidence>
<dbReference type="OrthoDB" id="9802667at2"/>
<dbReference type="eggNOG" id="COG0800">
    <property type="taxonomic scope" value="Bacteria"/>
</dbReference>
<dbReference type="EMBL" id="BAVZ01000002">
    <property type="protein sequence ID" value="GAF06858.1"/>
    <property type="molecule type" value="Genomic_DNA"/>
</dbReference>
<dbReference type="Proteomes" id="UP000019364">
    <property type="component" value="Unassembled WGS sequence"/>
</dbReference>
<comment type="caution">
    <text evidence="6">The sequence shown here is derived from an EMBL/GenBank/DDBJ whole genome shotgun (WGS) entry which is preliminary data.</text>
</comment>
<protein>
    <submittedName>
        <fullName evidence="6">4-hydroxy-2-oxoglutarate aldolase</fullName>
    </submittedName>
</protein>
<dbReference type="InterPro" id="IPR000887">
    <property type="entry name" value="Aldlse_KDPG_KHG"/>
</dbReference>
<comment type="similarity">
    <text evidence="2">Belongs to the KHG/KDPG aldolase family.</text>
</comment>
<organism evidence="6 7">
    <name type="scientific">Paenibacillus pini JCM 16418</name>
    <dbReference type="NCBI Taxonomy" id="1236976"/>
    <lineage>
        <taxon>Bacteria</taxon>
        <taxon>Bacillati</taxon>
        <taxon>Bacillota</taxon>
        <taxon>Bacilli</taxon>
        <taxon>Bacillales</taxon>
        <taxon>Paenibacillaceae</taxon>
        <taxon>Paenibacillus</taxon>
    </lineage>
</organism>
<dbReference type="AlphaFoldDB" id="W7YGY1"/>
<dbReference type="NCBIfam" id="NF005119">
    <property type="entry name" value="PRK06552.1"/>
    <property type="match status" value="1"/>
</dbReference>
<keyword evidence="7" id="KW-1185">Reference proteome</keyword>
<dbReference type="CDD" id="cd00452">
    <property type="entry name" value="KDPG_aldolase"/>
    <property type="match status" value="1"/>
</dbReference>
<dbReference type="Pfam" id="PF01081">
    <property type="entry name" value="Aldolase"/>
    <property type="match status" value="1"/>
</dbReference>
<evidence type="ECO:0000256" key="1">
    <source>
        <dbReference type="ARBA" id="ARBA00004761"/>
    </source>
</evidence>
<evidence type="ECO:0000313" key="6">
    <source>
        <dbReference type="EMBL" id="GAF06858.1"/>
    </source>
</evidence>
<evidence type="ECO:0000256" key="2">
    <source>
        <dbReference type="ARBA" id="ARBA00006906"/>
    </source>
</evidence>
<reference evidence="6 7" key="1">
    <citation type="journal article" date="2014" name="Genome Announc.">
        <title>Draft Genome Sequence of Paenibacillus pini JCM 16418T, Isolated from the Rhizosphere of Pine Tree.</title>
        <authorList>
            <person name="Yuki M."/>
            <person name="Oshima K."/>
            <person name="Suda W."/>
            <person name="Oshida Y."/>
            <person name="Kitamura K."/>
            <person name="Iida Y."/>
            <person name="Hattori M."/>
            <person name="Ohkuma M."/>
        </authorList>
    </citation>
    <scope>NUCLEOTIDE SEQUENCE [LARGE SCALE GENOMIC DNA]</scope>
    <source>
        <strain evidence="6 7">JCM 16418</strain>
    </source>
</reference>
<dbReference type="Gene3D" id="3.20.20.70">
    <property type="entry name" value="Aldolase class I"/>
    <property type="match status" value="1"/>
</dbReference>